<evidence type="ECO:0000313" key="2">
    <source>
        <dbReference type="Proteomes" id="UP000000311"/>
    </source>
</evidence>
<gene>
    <name evidence="1" type="ORF">EAG_05513</name>
</gene>
<organism evidence="2">
    <name type="scientific">Camponotus floridanus</name>
    <name type="common">Florida carpenter ant</name>
    <dbReference type="NCBI Taxonomy" id="104421"/>
    <lineage>
        <taxon>Eukaryota</taxon>
        <taxon>Metazoa</taxon>
        <taxon>Ecdysozoa</taxon>
        <taxon>Arthropoda</taxon>
        <taxon>Hexapoda</taxon>
        <taxon>Insecta</taxon>
        <taxon>Pterygota</taxon>
        <taxon>Neoptera</taxon>
        <taxon>Endopterygota</taxon>
        <taxon>Hymenoptera</taxon>
        <taxon>Apocrita</taxon>
        <taxon>Aculeata</taxon>
        <taxon>Formicoidea</taxon>
        <taxon>Formicidae</taxon>
        <taxon>Formicinae</taxon>
        <taxon>Camponotus</taxon>
    </lineage>
</organism>
<dbReference type="Proteomes" id="UP000000311">
    <property type="component" value="Unassembled WGS sequence"/>
</dbReference>
<reference evidence="1 2" key="1">
    <citation type="journal article" date="2010" name="Science">
        <title>Genomic comparison of the ants Camponotus floridanus and Harpegnathos saltator.</title>
        <authorList>
            <person name="Bonasio R."/>
            <person name="Zhang G."/>
            <person name="Ye C."/>
            <person name="Mutti N.S."/>
            <person name="Fang X."/>
            <person name="Qin N."/>
            <person name="Donahue G."/>
            <person name="Yang P."/>
            <person name="Li Q."/>
            <person name="Li C."/>
            <person name="Zhang P."/>
            <person name="Huang Z."/>
            <person name="Berger S.L."/>
            <person name="Reinberg D."/>
            <person name="Wang J."/>
            <person name="Liebig J."/>
        </authorList>
    </citation>
    <scope>NUCLEOTIDE SEQUENCE [LARGE SCALE GENOMIC DNA]</scope>
    <source>
        <strain evidence="2">C129</strain>
    </source>
</reference>
<proteinExistence type="predicted"/>
<feature type="non-terminal residue" evidence="1">
    <location>
        <position position="150"/>
    </location>
</feature>
<dbReference type="EMBL" id="GL444684">
    <property type="protein sequence ID" value="EFN60698.1"/>
    <property type="molecule type" value="Genomic_DNA"/>
</dbReference>
<dbReference type="InParanoid" id="E2B0T8"/>
<accession>E2B0T8</accession>
<protein>
    <recommendedName>
        <fullName evidence="3">Peptidase aspartic putative domain-containing protein</fullName>
    </recommendedName>
</protein>
<evidence type="ECO:0008006" key="3">
    <source>
        <dbReference type="Google" id="ProtNLM"/>
    </source>
</evidence>
<dbReference type="AlphaFoldDB" id="E2B0T8"/>
<feature type="non-terminal residue" evidence="1">
    <location>
        <position position="1"/>
    </location>
</feature>
<name>E2B0T8_CAMFO</name>
<sequence>WKHLKDLMLADDDPTGSSPIDIIIGADTYDHFIQRGIRKGPIGQPIAQRSHFGWILSGPAQAPTNLIHKINAHHCFFGQNLRRSKKMNQVSLRKNLSPAEEFFANHLFSTHLRNPDSRFKSHLPFKGIPLLDVGQSRKLAIQRLIALKRR</sequence>
<keyword evidence="2" id="KW-1185">Reference proteome</keyword>
<evidence type="ECO:0000313" key="1">
    <source>
        <dbReference type="EMBL" id="EFN60698.1"/>
    </source>
</evidence>
<dbReference type="OrthoDB" id="5987340at2759"/>